<accession>A0ABR7YKE7</accession>
<dbReference type="Gene3D" id="2.120.10.10">
    <property type="match status" value="2"/>
</dbReference>
<feature type="domain" description="Sialidase" evidence="2">
    <location>
        <begin position="127"/>
        <end position="225"/>
    </location>
</feature>
<protein>
    <submittedName>
        <fullName evidence="3">Exo-alpha-sialidase</fullName>
    </submittedName>
</protein>
<evidence type="ECO:0000256" key="1">
    <source>
        <dbReference type="SAM" id="SignalP"/>
    </source>
</evidence>
<evidence type="ECO:0000313" key="4">
    <source>
        <dbReference type="Proteomes" id="UP000602759"/>
    </source>
</evidence>
<reference evidence="3 4" key="1">
    <citation type="submission" date="2020-08" db="EMBL/GenBank/DDBJ databases">
        <title>Sphingobacterium sp. DN00404 isolated from aquaculture water.</title>
        <authorList>
            <person name="Zhang M."/>
        </authorList>
    </citation>
    <scope>NUCLEOTIDE SEQUENCE [LARGE SCALE GENOMIC DNA]</scope>
    <source>
        <strain evidence="3 4">DN00404</strain>
    </source>
</reference>
<dbReference type="InterPro" id="IPR011040">
    <property type="entry name" value="Sialidase"/>
</dbReference>
<dbReference type="PANTHER" id="PTHR38792:SF3">
    <property type="entry name" value="BNR_ASP-BOX REPEAT DOMAIN PROTEIN (AFU_ORTHOLOGUE AFUA_7G06430)-RELATED"/>
    <property type="match status" value="1"/>
</dbReference>
<evidence type="ECO:0000259" key="2">
    <source>
        <dbReference type="Pfam" id="PF13088"/>
    </source>
</evidence>
<dbReference type="Proteomes" id="UP000602759">
    <property type="component" value="Unassembled WGS sequence"/>
</dbReference>
<evidence type="ECO:0000313" key="3">
    <source>
        <dbReference type="EMBL" id="MBD1431798.1"/>
    </source>
</evidence>
<dbReference type="CDD" id="cd15482">
    <property type="entry name" value="Sialidase_non-viral"/>
    <property type="match status" value="1"/>
</dbReference>
<name>A0ABR7YKE7_9SPHI</name>
<feature type="signal peptide" evidence="1">
    <location>
        <begin position="1"/>
        <end position="24"/>
    </location>
</feature>
<dbReference type="PANTHER" id="PTHR38792">
    <property type="entry name" value="BNR/ASP-BOX REPEAT DOMAIN PROTEIN (AFU_ORTHOLOGUE AFUA_7G06430)-RELATED"/>
    <property type="match status" value="1"/>
</dbReference>
<dbReference type="RefSeq" id="WP_190992813.1">
    <property type="nucleotide sequence ID" value="NZ_JACOIK010000002.1"/>
</dbReference>
<sequence>MTYCTLFRRLVQHTFMFLSLVACGKDNPPTVEPPPDQPDQEEVYIQWDQQTRRKVSSGPNTRYAGYARIIQLPDQSLLGIYEADGSVVAVKSSDLGNSWSEPVVVAARGEGTNMCVPDLLLLNDGKTLLALYNGRPFAISPERKFDIRIKKSIDAGQSWADEKVLYEAGHQFENGCWEPAAIQLPNGEIQLFFANEGPYTQSNEQNISMIRSQDNGATWTADPTIVSFRPGRRDGMPVPVLLNNGKDIVVAIEDNAIQTFKPYILRNSLEENWATTIGAESPNRSYALLQPVANEVYAGAPYIRQLSTGETILAYQGTEGRTHDMNFADMKVVIGDDQAKNFTSKSVPFSIPGNKSCLWNSITVLSDNTIIAVTSTNAYGTGDTEVWMVKGKLINNTNK</sequence>
<dbReference type="SUPFAM" id="SSF50939">
    <property type="entry name" value="Sialidases"/>
    <property type="match status" value="1"/>
</dbReference>
<organism evidence="3 4">
    <name type="scientific">Sphingobacterium micropteri</name>
    <dbReference type="NCBI Taxonomy" id="2763501"/>
    <lineage>
        <taxon>Bacteria</taxon>
        <taxon>Pseudomonadati</taxon>
        <taxon>Bacteroidota</taxon>
        <taxon>Sphingobacteriia</taxon>
        <taxon>Sphingobacteriales</taxon>
        <taxon>Sphingobacteriaceae</taxon>
        <taxon>Sphingobacterium</taxon>
    </lineage>
</organism>
<feature type="chain" id="PRO_5045164691" evidence="1">
    <location>
        <begin position="25"/>
        <end position="399"/>
    </location>
</feature>
<comment type="caution">
    <text evidence="3">The sequence shown here is derived from an EMBL/GenBank/DDBJ whole genome shotgun (WGS) entry which is preliminary data.</text>
</comment>
<keyword evidence="4" id="KW-1185">Reference proteome</keyword>
<gene>
    <name evidence="3" type="ORF">H8B06_03090</name>
</gene>
<dbReference type="InterPro" id="IPR036278">
    <property type="entry name" value="Sialidase_sf"/>
</dbReference>
<keyword evidence="1" id="KW-0732">Signal</keyword>
<dbReference type="Pfam" id="PF13088">
    <property type="entry name" value="BNR_2"/>
    <property type="match status" value="1"/>
</dbReference>
<proteinExistence type="predicted"/>
<dbReference type="EMBL" id="JACOIK010000002">
    <property type="protein sequence ID" value="MBD1431798.1"/>
    <property type="molecule type" value="Genomic_DNA"/>
</dbReference>